<dbReference type="AlphaFoldDB" id="A0AAW1KP24"/>
<proteinExistence type="predicted"/>
<accession>A0AAW1KP24</accession>
<dbReference type="Proteomes" id="UP001458880">
    <property type="component" value="Unassembled WGS sequence"/>
</dbReference>
<comment type="caution">
    <text evidence="1">The sequence shown here is derived from an EMBL/GenBank/DDBJ whole genome shotgun (WGS) entry which is preliminary data.</text>
</comment>
<name>A0AAW1KP24_POPJA</name>
<evidence type="ECO:0000313" key="1">
    <source>
        <dbReference type="EMBL" id="KAK9721773.1"/>
    </source>
</evidence>
<organism evidence="1 2">
    <name type="scientific">Popillia japonica</name>
    <name type="common">Japanese beetle</name>
    <dbReference type="NCBI Taxonomy" id="7064"/>
    <lineage>
        <taxon>Eukaryota</taxon>
        <taxon>Metazoa</taxon>
        <taxon>Ecdysozoa</taxon>
        <taxon>Arthropoda</taxon>
        <taxon>Hexapoda</taxon>
        <taxon>Insecta</taxon>
        <taxon>Pterygota</taxon>
        <taxon>Neoptera</taxon>
        <taxon>Endopterygota</taxon>
        <taxon>Coleoptera</taxon>
        <taxon>Polyphaga</taxon>
        <taxon>Scarabaeiformia</taxon>
        <taxon>Scarabaeidae</taxon>
        <taxon>Rutelinae</taxon>
        <taxon>Popillia</taxon>
    </lineage>
</organism>
<sequence>MQNPTFSIHTVIENLEIITRELENRRTDVYFETIITSARQIATGIKVDAIFPEIRQRLKKMNVEYEGSDEPLNDPKQNFKVYFFFSVLDTTISSVKARFLQLKQPNEDFKVLLNISKLKEWNNDDLLKHC</sequence>
<reference evidence="1 2" key="1">
    <citation type="journal article" date="2024" name="BMC Genomics">
        <title>De novo assembly and annotation of Popillia japonica's genome with initial clues to its potential as an invasive pest.</title>
        <authorList>
            <person name="Cucini C."/>
            <person name="Boschi S."/>
            <person name="Funari R."/>
            <person name="Cardaioli E."/>
            <person name="Iannotti N."/>
            <person name="Marturano G."/>
            <person name="Paoli F."/>
            <person name="Bruttini M."/>
            <person name="Carapelli A."/>
            <person name="Frati F."/>
            <person name="Nardi F."/>
        </authorList>
    </citation>
    <scope>NUCLEOTIDE SEQUENCE [LARGE SCALE GENOMIC DNA]</scope>
    <source>
        <strain evidence="1">DMR45628</strain>
    </source>
</reference>
<gene>
    <name evidence="1" type="ORF">QE152_g20727</name>
</gene>
<evidence type="ECO:0000313" key="2">
    <source>
        <dbReference type="Proteomes" id="UP001458880"/>
    </source>
</evidence>
<protein>
    <submittedName>
        <fullName evidence="1">Uncharacterized protein</fullName>
    </submittedName>
</protein>
<keyword evidence="2" id="KW-1185">Reference proteome</keyword>
<dbReference type="EMBL" id="JASPKY010000195">
    <property type="protein sequence ID" value="KAK9721773.1"/>
    <property type="molecule type" value="Genomic_DNA"/>
</dbReference>